<dbReference type="OrthoDB" id="8398131at2"/>
<dbReference type="RefSeq" id="WP_063699238.1">
    <property type="nucleotide sequence ID" value="NZ_LUUB01000045.1"/>
</dbReference>
<dbReference type="AlphaFoldDB" id="A0A176YYF7"/>
<gene>
    <name evidence="2" type="ORF">AYJ54_08165</name>
</gene>
<sequence length="380" mass="41192">MRELPQRRGKRAMTWWFFAALFLCATSVATACPLCLGAFRSSVAQQLVDLPNAVLAQPSADGGYQVVAVIKGEGPAGGIIPPEEVELDFVVDSSATLLIVRDEAWSMWVGLGAVGIEHASWLRQIAAGKRPVDMNTDEWQAQLALTLPYLEHREPLVAEIAYGELAAAPYAALLAAKPRLDAPAIRRWVADPQLTARQPLYLLLLGIAGDASDAAALELRLEALWMARDATNLASMIAADLQLRGPSHMAWVDAKYMGDRLRSTRELEAALLALSVLGNANGAIPRERVIRSYGLFIQEHRELAGFVAEDLAAWQYWGAVPSYLALIKSNIRQDFKSRVAISAYLHQSPVGSLIDSGISVIDAPDQPTSPVRPTISGVPQ</sequence>
<feature type="signal peptide" evidence="1">
    <location>
        <begin position="1"/>
        <end position="31"/>
    </location>
</feature>
<proteinExistence type="predicted"/>
<dbReference type="STRING" id="1505087.AYJ54_08165"/>
<reference evidence="2 3" key="1">
    <citation type="submission" date="2016-03" db="EMBL/GenBank/DDBJ databases">
        <title>Draft Genome Sequence of the Strain BR 10245 (Bradyrhizobium sp.) isolated from nodules of Centrolobium paraense.</title>
        <authorList>
            <person name="Simoes-Araujo J.L.Sr."/>
            <person name="Barauna A.C."/>
            <person name="Silva K."/>
            <person name="Zilli J.E."/>
        </authorList>
    </citation>
    <scope>NUCLEOTIDE SEQUENCE [LARGE SCALE GENOMIC DNA]</scope>
    <source>
        <strain evidence="2 3">BR 10245</strain>
    </source>
</reference>
<evidence type="ECO:0000256" key="1">
    <source>
        <dbReference type="SAM" id="SignalP"/>
    </source>
</evidence>
<dbReference type="Proteomes" id="UP000076959">
    <property type="component" value="Unassembled WGS sequence"/>
</dbReference>
<dbReference type="EMBL" id="LUUB01000045">
    <property type="protein sequence ID" value="OAF11816.1"/>
    <property type="molecule type" value="Genomic_DNA"/>
</dbReference>
<feature type="chain" id="PRO_5008055181" evidence="1">
    <location>
        <begin position="32"/>
        <end position="380"/>
    </location>
</feature>
<organism evidence="2 3">
    <name type="scientific">Bradyrhizobium centrolobii</name>
    <dbReference type="NCBI Taxonomy" id="1505087"/>
    <lineage>
        <taxon>Bacteria</taxon>
        <taxon>Pseudomonadati</taxon>
        <taxon>Pseudomonadota</taxon>
        <taxon>Alphaproteobacteria</taxon>
        <taxon>Hyphomicrobiales</taxon>
        <taxon>Nitrobacteraceae</taxon>
        <taxon>Bradyrhizobium</taxon>
    </lineage>
</organism>
<dbReference type="PROSITE" id="PS51257">
    <property type="entry name" value="PROKAR_LIPOPROTEIN"/>
    <property type="match status" value="1"/>
</dbReference>
<accession>A0A176YYF7</accession>
<keyword evidence="3" id="KW-1185">Reference proteome</keyword>
<name>A0A176YYF7_9BRAD</name>
<evidence type="ECO:0000313" key="3">
    <source>
        <dbReference type="Proteomes" id="UP000076959"/>
    </source>
</evidence>
<protein>
    <submittedName>
        <fullName evidence="2">Uncharacterized protein</fullName>
    </submittedName>
</protein>
<keyword evidence="1" id="KW-0732">Signal</keyword>
<comment type="caution">
    <text evidence="2">The sequence shown here is derived from an EMBL/GenBank/DDBJ whole genome shotgun (WGS) entry which is preliminary data.</text>
</comment>
<evidence type="ECO:0000313" key="2">
    <source>
        <dbReference type="EMBL" id="OAF11816.1"/>
    </source>
</evidence>